<dbReference type="InterPro" id="IPR050237">
    <property type="entry name" value="ATP-dep_AMP-bd_enzyme"/>
</dbReference>
<evidence type="ECO:0000259" key="2">
    <source>
        <dbReference type="Pfam" id="PF00501"/>
    </source>
</evidence>
<dbReference type="Gene3D" id="3.40.50.12780">
    <property type="entry name" value="N-terminal domain of ligase-like"/>
    <property type="match status" value="1"/>
</dbReference>
<gene>
    <name evidence="4" type="ORF">AUP44_20935</name>
</gene>
<dbReference type="PANTHER" id="PTHR43767:SF1">
    <property type="entry name" value="NONRIBOSOMAL PEPTIDE SYNTHASE PES1 (EUROFUNG)-RELATED"/>
    <property type="match status" value="1"/>
</dbReference>
<dbReference type="RefSeq" id="WP_062761671.1">
    <property type="nucleotide sequence ID" value="NZ_CP121042.1"/>
</dbReference>
<protein>
    <submittedName>
        <fullName evidence="4">Long-chain acyl-CoA synthetase</fullName>
    </submittedName>
</protein>
<dbReference type="InterPro" id="IPR000873">
    <property type="entry name" value="AMP-dep_synth/lig_dom"/>
</dbReference>
<evidence type="ECO:0000256" key="1">
    <source>
        <dbReference type="SAM" id="Phobius"/>
    </source>
</evidence>
<keyword evidence="1" id="KW-1133">Transmembrane helix</keyword>
<reference evidence="4 5" key="1">
    <citation type="submission" date="2015-12" db="EMBL/GenBank/DDBJ databases">
        <title>Genome sequence of Tistrella mobilis MCCC 1A02139.</title>
        <authorList>
            <person name="Lu L."/>
            <person name="Lai Q."/>
            <person name="Shao Z."/>
            <person name="Qian P."/>
        </authorList>
    </citation>
    <scope>NUCLEOTIDE SEQUENCE [LARGE SCALE GENOMIC DNA]</scope>
    <source>
        <strain evidence="4 5">MCCC 1A02139</strain>
    </source>
</reference>
<comment type="caution">
    <text evidence="4">The sequence shown here is derived from an EMBL/GenBank/DDBJ whole genome shotgun (WGS) entry which is preliminary data.</text>
</comment>
<name>A0A162LUR1_9PROT</name>
<dbReference type="Proteomes" id="UP000075787">
    <property type="component" value="Unassembled WGS sequence"/>
</dbReference>
<evidence type="ECO:0000259" key="3">
    <source>
        <dbReference type="Pfam" id="PF13193"/>
    </source>
</evidence>
<dbReference type="InterPro" id="IPR025110">
    <property type="entry name" value="AMP-bd_C"/>
</dbReference>
<dbReference type="SUPFAM" id="SSF56801">
    <property type="entry name" value="Acetyl-CoA synthetase-like"/>
    <property type="match status" value="1"/>
</dbReference>
<evidence type="ECO:0000313" key="5">
    <source>
        <dbReference type="Proteomes" id="UP000075787"/>
    </source>
</evidence>
<feature type="transmembrane region" description="Helical" evidence="1">
    <location>
        <begin position="245"/>
        <end position="273"/>
    </location>
</feature>
<dbReference type="EMBL" id="LPZR01000033">
    <property type="protein sequence ID" value="KYO57194.1"/>
    <property type="molecule type" value="Genomic_DNA"/>
</dbReference>
<feature type="domain" description="AMP-binding enzyme C-terminal" evidence="3">
    <location>
        <begin position="467"/>
        <end position="540"/>
    </location>
</feature>
<dbReference type="InterPro" id="IPR045851">
    <property type="entry name" value="AMP-bd_C_sf"/>
</dbReference>
<dbReference type="OrthoDB" id="9803968at2"/>
<accession>A0A162LUR1</accession>
<proteinExistence type="predicted"/>
<dbReference type="Pfam" id="PF00501">
    <property type="entry name" value="AMP-binding"/>
    <property type="match status" value="1"/>
</dbReference>
<dbReference type="Gene3D" id="3.30.300.30">
    <property type="match status" value="1"/>
</dbReference>
<keyword evidence="1" id="KW-0472">Membrane</keyword>
<organism evidence="4 5">
    <name type="scientific">Tistrella mobilis</name>
    <dbReference type="NCBI Taxonomy" id="171437"/>
    <lineage>
        <taxon>Bacteria</taxon>
        <taxon>Pseudomonadati</taxon>
        <taxon>Pseudomonadota</taxon>
        <taxon>Alphaproteobacteria</taxon>
        <taxon>Geminicoccales</taxon>
        <taxon>Geminicoccaceae</taxon>
        <taxon>Tistrella</taxon>
    </lineage>
</organism>
<sequence length="613" mass="63424">MTRTDASTPTPTSTDQPATDQLAADLTAAHPRVIDLVARGARLNPDGVALVHLPTPDHPGTDPVTHDRMMGLVAAAAARFRALGVGPTDAVAILLPSCPALMVSLWAAMWAGVAQPLNLLFTRDAIAGQLKAAKAKLLIVPPEGAPAGLYEKVTGLETEIPGLRILTAPIDGSVALDGEALASDPDWRARLEEGRVAADPDRVAALYPTGGTTGAPKLARLTERSMVASALGSMLSIDYRRDDRLLAGLPLFHVGGAFVGALAAAAAGAGMWFPTIAGFRNPAVVAAFWQMVARHRITVGALVPTSLGAVAGTPTDGADLSSLRLVLTGASTCPPEVVKRFLAAWGGDAVRQVYGMTEFSGAIAQVHHDVMPDGAAVGLPLAQVEVAVLADGVLHRTAPTPAGELLARGPQVFAGYMDPRQTEAAFHDGWLRTGDICRIAESGQLHITGRIKDLIIRGGHNIDPLILEDAAMAHPGVAMAAAVGLPDAYAGEVPMLFVVPAEGADLADLAGFIDTRITEPPARPKRIEPLAEMPVTPVGKIFKPRLRELAAEAAARALLAAIDPAATEAVSAATDGTNGLHLRLDLPPDWPAAGAARIRAALGELPLPVVEAG</sequence>
<dbReference type="GO" id="GO:0016878">
    <property type="term" value="F:acid-thiol ligase activity"/>
    <property type="evidence" value="ECO:0007669"/>
    <property type="project" value="UniProtKB-ARBA"/>
</dbReference>
<dbReference type="GeneID" id="97239054"/>
<dbReference type="PANTHER" id="PTHR43767">
    <property type="entry name" value="LONG-CHAIN-FATTY-ACID--COA LIGASE"/>
    <property type="match status" value="1"/>
</dbReference>
<dbReference type="Pfam" id="PF13193">
    <property type="entry name" value="AMP-binding_C"/>
    <property type="match status" value="1"/>
</dbReference>
<feature type="domain" description="AMP-dependent synthetase/ligase" evidence="2">
    <location>
        <begin position="40"/>
        <end position="416"/>
    </location>
</feature>
<dbReference type="PROSITE" id="PS00455">
    <property type="entry name" value="AMP_BINDING"/>
    <property type="match status" value="1"/>
</dbReference>
<dbReference type="InterPro" id="IPR020845">
    <property type="entry name" value="AMP-binding_CS"/>
</dbReference>
<keyword evidence="1" id="KW-0812">Transmembrane</keyword>
<dbReference type="AlphaFoldDB" id="A0A162LUR1"/>
<evidence type="ECO:0000313" key="4">
    <source>
        <dbReference type="EMBL" id="KYO57194.1"/>
    </source>
</evidence>
<dbReference type="InterPro" id="IPR042099">
    <property type="entry name" value="ANL_N_sf"/>
</dbReference>